<dbReference type="GO" id="GO:0004869">
    <property type="term" value="F:cysteine-type endopeptidase inhibitor activity"/>
    <property type="evidence" value="ECO:0007669"/>
    <property type="project" value="TreeGrafter"/>
</dbReference>
<dbReference type="Proteomes" id="UP000784294">
    <property type="component" value="Unassembled WGS sequence"/>
</dbReference>
<evidence type="ECO:0000256" key="7">
    <source>
        <dbReference type="ARBA" id="ARBA00022741"/>
    </source>
</evidence>
<dbReference type="GO" id="GO:0005737">
    <property type="term" value="C:cytoplasm"/>
    <property type="evidence" value="ECO:0007669"/>
    <property type="project" value="UniProtKB-SubCell"/>
</dbReference>
<name>A0A448XI03_9PLAT</name>
<evidence type="ECO:0000256" key="6">
    <source>
        <dbReference type="ARBA" id="ARBA00022703"/>
    </source>
</evidence>
<evidence type="ECO:0000256" key="3">
    <source>
        <dbReference type="ARBA" id="ARBA00012486"/>
    </source>
</evidence>
<keyword evidence="4" id="KW-0963">Cytoplasm</keyword>
<gene>
    <name evidence="16" type="ORF">PXEA_LOCUS30705</name>
</gene>
<dbReference type="Gene3D" id="3.10.110.10">
    <property type="entry name" value="Ubiquitin Conjugating Enzyme"/>
    <property type="match status" value="1"/>
</dbReference>
<evidence type="ECO:0000256" key="12">
    <source>
        <dbReference type="ARBA" id="ARBA00041798"/>
    </source>
</evidence>
<keyword evidence="7" id="KW-0547">Nucleotide-binding</keyword>
<dbReference type="Pfam" id="PF00179">
    <property type="entry name" value="UQ_con"/>
    <property type="match status" value="1"/>
</dbReference>
<keyword evidence="9" id="KW-0067">ATP-binding</keyword>
<dbReference type="GO" id="GO:0061631">
    <property type="term" value="F:ubiquitin conjugating enzyme activity"/>
    <property type="evidence" value="ECO:0007669"/>
    <property type="project" value="UniProtKB-EC"/>
</dbReference>
<feature type="domain" description="UBC core" evidence="15">
    <location>
        <begin position="1"/>
        <end position="110"/>
    </location>
</feature>
<dbReference type="EMBL" id="CAAALY010254455">
    <property type="protein sequence ID" value="VEL37265.1"/>
    <property type="molecule type" value="Genomic_DNA"/>
</dbReference>
<evidence type="ECO:0000259" key="15">
    <source>
        <dbReference type="PROSITE" id="PS50127"/>
    </source>
</evidence>
<protein>
    <recommendedName>
        <fullName evidence="11">Ubiquitin-conjugating enzyme E2 Z</fullName>
        <ecNumber evidence="3">2.3.2.23</ecNumber>
    </recommendedName>
    <alternativeName>
        <fullName evidence="12">E2 ubiquitin-conjugating enzyme Z</fullName>
    </alternativeName>
    <alternativeName>
        <fullName evidence="14">Ubiquitin carrier protein Z</fullName>
    </alternativeName>
    <alternativeName>
        <fullName evidence="13">Ubiquitin-protein ligase Z</fullName>
    </alternativeName>
</protein>
<comment type="subcellular location">
    <subcellularLocation>
        <location evidence="2">Cytoplasm</location>
    </subcellularLocation>
    <subcellularLocation>
        <location evidence="1">Nucleus</location>
    </subcellularLocation>
</comment>
<dbReference type="InterPro" id="IPR000608">
    <property type="entry name" value="UBC"/>
</dbReference>
<keyword evidence="8" id="KW-0833">Ubl conjugation pathway</keyword>
<evidence type="ECO:0000256" key="4">
    <source>
        <dbReference type="ARBA" id="ARBA00022490"/>
    </source>
</evidence>
<dbReference type="GO" id="GO:0006915">
    <property type="term" value="P:apoptotic process"/>
    <property type="evidence" value="ECO:0007669"/>
    <property type="project" value="UniProtKB-KW"/>
</dbReference>
<evidence type="ECO:0000256" key="8">
    <source>
        <dbReference type="ARBA" id="ARBA00022786"/>
    </source>
</evidence>
<keyword evidence="10" id="KW-0539">Nucleus</keyword>
<organism evidence="16 17">
    <name type="scientific">Protopolystoma xenopodis</name>
    <dbReference type="NCBI Taxonomy" id="117903"/>
    <lineage>
        <taxon>Eukaryota</taxon>
        <taxon>Metazoa</taxon>
        <taxon>Spiralia</taxon>
        <taxon>Lophotrochozoa</taxon>
        <taxon>Platyhelminthes</taxon>
        <taxon>Monogenea</taxon>
        <taxon>Polyopisthocotylea</taxon>
        <taxon>Polystomatidea</taxon>
        <taxon>Polystomatidae</taxon>
        <taxon>Protopolystoma</taxon>
    </lineage>
</organism>
<dbReference type="GO" id="GO:0005524">
    <property type="term" value="F:ATP binding"/>
    <property type="evidence" value="ECO:0007669"/>
    <property type="project" value="UniProtKB-KW"/>
</dbReference>
<evidence type="ECO:0000256" key="13">
    <source>
        <dbReference type="ARBA" id="ARBA00042316"/>
    </source>
</evidence>
<evidence type="ECO:0000256" key="10">
    <source>
        <dbReference type="ARBA" id="ARBA00023242"/>
    </source>
</evidence>
<comment type="caution">
    <text evidence="16">The sequence shown here is derived from an EMBL/GenBank/DDBJ whole genome shotgun (WGS) entry which is preliminary data.</text>
</comment>
<sequence>MSDPAPGICVVPDNDDMTKIYALVTGPFDTPYEGGFFVFLIGCPPKYPLKPPKVKLMTTGNNNVRFGPNFYKNGKVSYFLLEFLQLYLRISEFECTLAIVSWTHCFGRNF</sequence>
<dbReference type="PANTHER" id="PTHR46116:SF26">
    <property type="entry name" value="UBIQUITIN-CONJUGATING ENZYME E2 Z"/>
    <property type="match status" value="1"/>
</dbReference>
<dbReference type="PROSITE" id="PS50127">
    <property type="entry name" value="UBC_2"/>
    <property type="match status" value="1"/>
</dbReference>
<evidence type="ECO:0000313" key="16">
    <source>
        <dbReference type="EMBL" id="VEL37265.1"/>
    </source>
</evidence>
<dbReference type="GO" id="GO:0043066">
    <property type="term" value="P:negative regulation of apoptotic process"/>
    <property type="evidence" value="ECO:0007669"/>
    <property type="project" value="TreeGrafter"/>
</dbReference>
<evidence type="ECO:0000313" key="17">
    <source>
        <dbReference type="Proteomes" id="UP000784294"/>
    </source>
</evidence>
<dbReference type="PANTHER" id="PTHR46116">
    <property type="entry name" value="(E3-INDEPENDENT) E2 UBIQUITIN-CONJUGATING ENZYME"/>
    <property type="match status" value="1"/>
</dbReference>
<dbReference type="OrthoDB" id="47801at2759"/>
<evidence type="ECO:0000256" key="5">
    <source>
        <dbReference type="ARBA" id="ARBA00022679"/>
    </source>
</evidence>
<accession>A0A448XI03</accession>
<dbReference type="EC" id="2.3.2.23" evidence="3"/>
<evidence type="ECO:0000256" key="9">
    <source>
        <dbReference type="ARBA" id="ARBA00022840"/>
    </source>
</evidence>
<proteinExistence type="predicted"/>
<evidence type="ECO:0000256" key="14">
    <source>
        <dbReference type="ARBA" id="ARBA00042401"/>
    </source>
</evidence>
<evidence type="ECO:0000256" key="2">
    <source>
        <dbReference type="ARBA" id="ARBA00004496"/>
    </source>
</evidence>
<evidence type="ECO:0000256" key="11">
    <source>
        <dbReference type="ARBA" id="ARBA00039894"/>
    </source>
</evidence>
<dbReference type="SMART" id="SM00212">
    <property type="entry name" value="UBCc"/>
    <property type="match status" value="1"/>
</dbReference>
<evidence type="ECO:0000256" key="1">
    <source>
        <dbReference type="ARBA" id="ARBA00004123"/>
    </source>
</evidence>
<keyword evidence="5" id="KW-0808">Transferase</keyword>
<reference evidence="16" key="1">
    <citation type="submission" date="2018-11" db="EMBL/GenBank/DDBJ databases">
        <authorList>
            <consortium name="Pathogen Informatics"/>
        </authorList>
    </citation>
    <scope>NUCLEOTIDE SEQUENCE</scope>
</reference>
<dbReference type="GO" id="GO:0005634">
    <property type="term" value="C:nucleus"/>
    <property type="evidence" value="ECO:0007669"/>
    <property type="project" value="UniProtKB-SubCell"/>
</dbReference>
<dbReference type="SUPFAM" id="SSF54495">
    <property type="entry name" value="UBC-like"/>
    <property type="match status" value="1"/>
</dbReference>
<dbReference type="InterPro" id="IPR016135">
    <property type="entry name" value="UBQ-conjugating_enzyme/RWD"/>
</dbReference>
<dbReference type="AlphaFoldDB" id="A0A448XI03"/>
<keyword evidence="17" id="KW-1185">Reference proteome</keyword>
<keyword evidence="6" id="KW-0053">Apoptosis</keyword>